<gene>
    <name evidence="1" type="ORF">ANBU17_23800</name>
</gene>
<evidence type="ECO:0000313" key="1">
    <source>
        <dbReference type="EMBL" id="GFO86033.1"/>
    </source>
</evidence>
<organism evidence="1 2">
    <name type="scientific">Anaerostipes butyraticus</name>
    <dbReference type="NCBI Taxonomy" id="645466"/>
    <lineage>
        <taxon>Bacteria</taxon>
        <taxon>Bacillati</taxon>
        <taxon>Bacillota</taxon>
        <taxon>Clostridia</taxon>
        <taxon>Lachnospirales</taxon>
        <taxon>Lachnospiraceae</taxon>
        <taxon>Anaerostipes</taxon>
    </lineage>
</organism>
<dbReference type="AlphaFoldDB" id="A0A916VE74"/>
<evidence type="ECO:0000313" key="2">
    <source>
        <dbReference type="Proteomes" id="UP000613208"/>
    </source>
</evidence>
<accession>A0A916VE74</accession>
<dbReference type="EMBL" id="BLYI01000047">
    <property type="protein sequence ID" value="GFO86033.1"/>
    <property type="molecule type" value="Genomic_DNA"/>
</dbReference>
<protein>
    <submittedName>
        <fullName evidence="1">Uncharacterized protein</fullName>
    </submittedName>
</protein>
<name>A0A916VE74_9FIRM</name>
<reference evidence="1" key="1">
    <citation type="submission" date="2020-06" db="EMBL/GenBank/DDBJ databases">
        <title>Characterization of fructooligosaccharide metabolism and fructooligosaccharide-degrading enzymes in human commensal butyrate producers.</title>
        <authorList>
            <person name="Tanno H."/>
            <person name="Fujii T."/>
            <person name="Hirano K."/>
            <person name="Maeno S."/>
            <person name="Tonozuka T."/>
            <person name="Sakamoto M."/>
            <person name="Ohkuma M."/>
            <person name="Tochio T."/>
            <person name="Endo A."/>
        </authorList>
    </citation>
    <scope>NUCLEOTIDE SEQUENCE</scope>
    <source>
        <strain evidence="1">JCM 17466</strain>
    </source>
</reference>
<comment type="caution">
    <text evidence="1">The sequence shown here is derived from an EMBL/GenBank/DDBJ whole genome shotgun (WGS) entry which is preliminary data.</text>
</comment>
<sequence>MKKCWCEKFGRNPQAPCCPESYAQYGTIGRYPSGNYLSFYEVFRKGTEISLEEDQTIVLQPGYLYLIDYVFLATTGSQQRIQILPYINQQPGLLYSVFSISGNEDNVSAAASFTTNAAWDEAAQLEFRVTAGNESGTVTADLQGAVSVTPLIRKRE</sequence>
<dbReference type="Proteomes" id="UP000613208">
    <property type="component" value="Unassembled WGS sequence"/>
</dbReference>
<keyword evidence="2" id="KW-1185">Reference proteome</keyword>
<proteinExistence type="predicted"/>
<dbReference type="RefSeq" id="WP_243282631.1">
    <property type="nucleotide sequence ID" value="NZ_BLYI01000047.1"/>
</dbReference>